<dbReference type="EMBL" id="LFIV01000025">
    <property type="protein sequence ID" value="KZL75284.1"/>
    <property type="molecule type" value="Genomic_DNA"/>
</dbReference>
<gene>
    <name evidence="1" type="ORF">CT0861_05666</name>
</gene>
<comment type="caution">
    <text evidence="1">The sequence shown here is derived from an EMBL/GenBank/DDBJ whole genome shotgun (WGS) entry which is preliminary data.</text>
</comment>
<name>A0A166W3V9_9PEZI</name>
<evidence type="ECO:0000313" key="1">
    <source>
        <dbReference type="EMBL" id="KZL75284.1"/>
    </source>
</evidence>
<organism evidence="1 2">
    <name type="scientific">Colletotrichum tofieldiae</name>
    <dbReference type="NCBI Taxonomy" id="708197"/>
    <lineage>
        <taxon>Eukaryota</taxon>
        <taxon>Fungi</taxon>
        <taxon>Dikarya</taxon>
        <taxon>Ascomycota</taxon>
        <taxon>Pezizomycotina</taxon>
        <taxon>Sordariomycetes</taxon>
        <taxon>Hypocreomycetidae</taxon>
        <taxon>Glomerellales</taxon>
        <taxon>Glomerellaceae</taxon>
        <taxon>Colletotrichum</taxon>
        <taxon>Colletotrichum spaethianum species complex</taxon>
    </lineage>
</organism>
<keyword evidence="2" id="KW-1185">Reference proteome</keyword>
<dbReference type="AlphaFoldDB" id="A0A166W3V9"/>
<sequence length="228" mass="26468">MNSFINKTIIDTPRVLEEAVIMDELVKIRCEQVHRRFVCLHQDQQVFTTCPECRDRVVVMAKLFLKTCPDDWYSGTGVYILNSLINTTEDSRASTDGMDIAAMISFRWKLGQLADRILKTLELSVPSNTTCILWSKLEWQKERQMRLDESVFDRSWDCIWRQCIDGKLLPQPSVEQGPEFIQFQQYLVAAIRESALDHKDNEELVKKILRLTEEAKALDPELRRGTLG</sequence>
<accession>A0A166W3V9</accession>
<proteinExistence type="predicted"/>
<reference evidence="1 2" key="1">
    <citation type="submission" date="2015-06" db="EMBL/GenBank/DDBJ databases">
        <title>Survival trade-offs in plant roots during colonization by closely related pathogenic and mutualistic fungi.</title>
        <authorList>
            <person name="Hacquard S."/>
            <person name="Kracher B."/>
            <person name="Hiruma K."/>
            <person name="Weinman A."/>
            <person name="Muench P."/>
            <person name="Garrido Oter R."/>
            <person name="Ver Loren van Themaat E."/>
            <person name="Dallerey J.-F."/>
            <person name="Damm U."/>
            <person name="Henrissat B."/>
            <person name="Lespinet O."/>
            <person name="Thon M."/>
            <person name="Kemen E."/>
            <person name="McHardy A.C."/>
            <person name="Schulze-Lefert P."/>
            <person name="O'Connell R.J."/>
        </authorList>
    </citation>
    <scope>NUCLEOTIDE SEQUENCE [LARGE SCALE GENOMIC DNA]</scope>
    <source>
        <strain evidence="1 2">0861</strain>
    </source>
</reference>
<dbReference type="Proteomes" id="UP000076552">
    <property type="component" value="Unassembled WGS sequence"/>
</dbReference>
<dbReference type="OrthoDB" id="4818680at2759"/>
<evidence type="ECO:0000313" key="2">
    <source>
        <dbReference type="Proteomes" id="UP000076552"/>
    </source>
</evidence>
<protein>
    <submittedName>
        <fullName evidence="1">Uncharacterized protein</fullName>
    </submittedName>
</protein>
<dbReference type="STRING" id="708197.A0A166W3V9"/>